<proteinExistence type="predicted"/>
<dbReference type="WBParaSite" id="L893_g13099.t1">
    <property type="protein sequence ID" value="L893_g13099.t1"/>
    <property type="gene ID" value="L893_g13099"/>
</dbReference>
<evidence type="ECO:0000313" key="1">
    <source>
        <dbReference type="Proteomes" id="UP000095287"/>
    </source>
</evidence>
<dbReference type="AlphaFoldDB" id="A0A1I7Y6X0"/>
<accession>A0A1I7Y6X0</accession>
<organism evidence="1 2">
    <name type="scientific">Steinernema glaseri</name>
    <dbReference type="NCBI Taxonomy" id="37863"/>
    <lineage>
        <taxon>Eukaryota</taxon>
        <taxon>Metazoa</taxon>
        <taxon>Ecdysozoa</taxon>
        <taxon>Nematoda</taxon>
        <taxon>Chromadorea</taxon>
        <taxon>Rhabditida</taxon>
        <taxon>Tylenchina</taxon>
        <taxon>Panagrolaimomorpha</taxon>
        <taxon>Strongyloidoidea</taxon>
        <taxon>Steinernematidae</taxon>
        <taxon>Steinernema</taxon>
    </lineage>
</organism>
<dbReference type="Proteomes" id="UP000095287">
    <property type="component" value="Unplaced"/>
</dbReference>
<protein>
    <submittedName>
        <fullName evidence="2">Uncharacterized protein</fullName>
    </submittedName>
</protein>
<keyword evidence="1" id="KW-1185">Reference proteome</keyword>
<reference evidence="2" key="1">
    <citation type="submission" date="2016-11" db="UniProtKB">
        <authorList>
            <consortium name="WormBaseParasite"/>
        </authorList>
    </citation>
    <scope>IDENTIFICATION</scope>
</reference>
<evidence type="ECO:0000313" key="2">
    <source>
        <dbReference type="WBParaSite" id="L893_g13099.t1"/>
    </source>
</evidence>
<sequence>MIHHGKSVLPKFLEVEGRRDLVTFHPLPAEEWTNVLAPSVYKKPQTVCVCTHVSPFPIPLRKSPPIGRKTRGVN</sequence>
<name>A0A1I7Y6X0_9BILA</name>